<accession>A0A7S1SGI3</accession>
<sequence>MKRGREVCPHAAEVAPIVSSQAAGKSGCCRPRNSPSLPAEKTSALASKGSGGNTMKGFGRMVRGLLGTEDTPGNKTEQWALVAEYATSESGHLRRLKENPKRGLKEGSNLKLDIISDGVDSDHKRILEVILGGLIDVNPFLHFAMNNCGVRSSNDAQRLFGILMDGLWKGESGHGGTVTQFFQPDKKSFTPTAEFLKMNEQKKLVFLPQYSARPCHREGRVGQGKPAALQPSLLLGA</sequence>
<protein>
    <submittedName>
        <fullName evidence="2">Uncharacterized protein</fullName>
    </submittedName>
</protein>
<proteinExistence type="predicted"/>
<reference evidence="2" key="1">
    <citation type="submission" date="2021-01" db="EMBL/GenBank/DDBJ databases">
        <authorList>
            <person name="Corre E."/>
            <person name="Pelletier E."/>
            <person name="Niang G."/>
            <person name="Scheremetjew M."/>
            <person name="Finn R."/>
            <person name="Kale V."/>
            <person name="Holt S."/>
            <person name="Cochrane G."/>
            <person name="Meng A."/>
            <person name="Brown T."/>
            <person name="Cohen L."/>
        </authorList>
    </citation>
    <scope>NUCLEOTIDE SEQUENCE</scope>
    <source>
        <strain evidence="2">PLY429</strain>
    </source>
</reference>
<gene>
    <name evidence="2" type="ORF">TCHU04912_LOCUS365</name>
</gene>
<evidence type="ECO:0000313" key="2">
    <source>
        <dbReference type="EMBL" id="CAD9198132.1"/>
    </source>
</evidence>
<name>A0A7S1SGI3_9CHLO</name>
<feature type="region of interest" description="Disordered" evidence="1">
    <location>
        <begin position="21"/>
        <end position="52"/>
    </location>
</feature>
<evidence type="ECO:0000256" key="1">
    <source>
        <dbReference type="SAM" id="MobiDB-lite"/>
    </source>
</evidence>
<organism evidence="2">
    <name type="scientific">Tetraselmis chuii</name>
    <dbReference type="NCBI Taxonomy" id="63592"/>
    <lineage>
        <taxon>Eukaryota</taxon>
        <taxon>Viridiplantae</taxon>
        <taxon>Chlorophyta</taxon>
        <taxon>core chlorophytes</taxon>
        <taxon>Chlorodendrophyceae</taxon>
        <taxon>Chlorodendrales</taxon>
        <taxon>Chlorodendraceae</taxon>
        <taxon>Tetraselmis</taxon>
    </lineage>
</organism>
<dbReference type="AlphaFoldDB" id="A0A7S1SGI3"/>
<dbReference type="EMBL" id="HBGG01000638">
    <property type="protein sequence ID" value="CAD9198132.1"/>
    <property type="molecule type" value="Transcribed_RNA"/>
</dbReference>